<gene>
    <name evidence="1" type="ORF">IC621_02440</name>
</gene>
<accession>A0A926NEN9</accession>
<name>A0A926NEN9_9BACI</name>
<dbReference type="AlphaFoldDB" id="A0A926NEN9"/>
<dbReference type="RefSeq" id="WP_191155374.1">
    <property type="nucleotide sequence ID" value="NZ_JACXAI010000002.1"/>
</dbReference>
<dbReference type="Proteomes" id="UP000626844">
    <property type="component" value="Unassembled WGS sequence"/>
</dbReference>
<sequence>MGFKLPEKYRQKQQEIYDLKYVIFGEKEIHISELEDKTVTPEMQSQMRMNSYAQEDLPPKLTDEALLKMTKRFLGQCSQPRFPCTTYNEALIHTIVPELVKRLEENFK</sequence>
<proteinExistence type="predicted"/>
<protein>
    <submittedName>
        <fullName evidence="1">Uncharacterized protein</fullName>
    </submittedName>
</protein>
<reference evidence="1" key="1">
    <citation type="submission" date="2020-09" db="EMBL/GenBank/DDBJ databases">
        <title>A novel bacterium of genus Bacillus, isolated from South China Sea.</title>
        <authorList>
            <person name="Huang H."/>
            <person name="Mo K."/>
            <person name="Hu Y."/>
        </authorList>
    </citation>
    <scope>NUCLEOTIDE SEQUENCE</scope>
    <source>
        <strain evidence="1">IB182487</strain>
    </source>
</reference>
<evidence type="ECO:0000313" key="2">
    <source>
        <dbReference type="Proteomes" id="UP000626844"/>
    </source>
</evidence>
<keyword evidence="2" id="KW-1185">Reference proteome</keyword>
<dbReference type="EMBL" id="JACXAI010000002">
    <property type="protein sequence ID" value="MBD1379078.1"/>
    <property type="molecule type" value="Genomic_DNA"/>
</dbReference>
<organism evidence="1 2">
    <name type="scientific">Metabacillus arenae</name>
    <dbReference type="NCBI Taxonomy" id="2771434"/>
    <lineage>
        <taxon>Bacteria</taxon>
        <taxon>Bacillati</taxon>
        <taxon>Bacillota</taxon>
        <taxon>Bacilli</taxon>
        <taxon>Bacillales</taxon>
        <taxon>Bacillaceae</taxon>
        <taxon>Metabacillus</taxon>
    </lineage>
</organism>
<evidence type="ECO:0000313" key="1">
    <source>
        <dbReference type="EMBL" id="MBD1379078.1"/>
    </source>
</evidence>
<comment type="caution">
    <text evidence="1">The sequence shown here is derived from an EMBL/GenBank/DDBJ whole genome shotgun (WGS) entry which is preliminary data.</text>
</comment>